<keyword evidence="3" id="KW-0285">Flavoprotein</keyword>
<feature type="domain" description="Acyl-CoA dehydrogenase/oxidase N-terminal" evidence="8">
    <location>
        <begin position="29"/>
        <end position="127"/>
    </location>
</feature>
<dbReference type="InterPro" id="IPR013786">
    <property type="entry name" value="AcylCoA_DH/ox_N"/>
</dbReference>
<gene>
    <name evidence="10" type="ORF">UFOPK2656_00717</name>
    <name evidence="11" type="ORF">UFOPK3099_02075</name>
    <name evidence="12" type="ORF">UFOPK3267_00485</name>
    <name evidence="13" type="ORF">UFOPK3651_00755</name>
    <name evidence="14" type="ORF">UFOPK3931_02202</name>
    <name evidence="9" type="ORF">UFOPK4189_00715</name>
</gene>
<dbReference type="InterPro" id="IPR009075">
    <property type="entry name" value="AcylCo_DH/oxidase_C"/>
</dbReference>
<dbReference type="Pfam" id="PF00441">
    <property type="entry name" value="Acyl-CoA_dh_1"/>
    <property type="match status" value="1"/>
</dbReference>
<dbReference type="Pfam" id="PF02771">
    <property type="entry name" value="Acyl-CoA_dh_N"/>
    <property type="match status" value="1"/>
</dbReference>
<evidence type="ECO:0000313" key="10">
    <source>
        <dbReference type="EMBL" id="CAB4711712.1"/>
    </source>
</evidence>
<dbReference type="Pfam" id="PF02770">
    <property type="entry name" value="Acyl-CoA_dh_M"/>
    <property type="match status" value="1"/>
</dbReference>
<evidence type="ECO:0000256" key="5">
    <source>
        <dbReference type="ARBA" id="ARBA00023002"/>
    </source>
</evidence>
<keyword evidence="5" id="KW-0560">Oxidoreductase</keyword>
<protein>
    <submittedName>
        <fullName evidence="9">Unannotated protein</fullName>
    </submittedName>
</protein>
<dbReference type="AlphaFoldDB" id="A0A6J6A3N3"/>
<reference evidence="9" key="1">
    <citation type="submission" date="2020-05" db="EMBL/GenBank/DDBJ databases">
        <authorList>
            <person name="Chiriac C."/>
            <person name="Salcher M."/>
            <person name="Ghai R."/>
            <person name="Kavagutti S V."/>
        </authorList>
    </citation>
    <scope>NUCLEOTIDE SEQUENCE</scope>
</reference>
<evidence type="ECO:0000256" key="1">
    <source>
        <dbReference type="ARBA" id="ARBA00001974"/>
    </source>
</evidence>
<dbReference type="EMBL" id="CAESGF010000003">
    <property type="protein sequence ID" value="CAB4362928.1"/>
    <property type="molecule type" value="Genomic_DNA"/>
</dbReference>
<dbReference type="InterPro" id="IPR046373">
    <property type="entry name" value="Acyl-CoA_Oxase/DH_mid-dom_sf"/>
</dbReference>
<evidence type="ECO:0000256" key="4">
    <source>
        <dbReference type="ARBA" id="ARBA00022827"/>
    </source>
</evidence>
<dbReference type="GO" id="GO:0016627">
    <property type="term" value="F:oxidoreductase activity, acting on the CH-CH group of donors"/>
    <property type="evidence" value="ECO:0007669"/>
    <property type="project" value="InterPro"/>
</dbReference>
<dbReference type="Gene3D" id="1.10.540.10">
    <property type="entry name" value="Acyl-CoA dehydrogenase/oxidase, N-terminal domain"/>
    <property type="match status" value="1"/>
</dbReference>
<dbReference type="GO" id="GO:0005886">
    <property type="term" value="C:plasma membrane"/>
    <property type="evidence" value="ECO:0007669"/>
    <property type="project" value="TreeGrafter"/>
</dbReference>
<dbReference type="EMBL" id="CAFBOL010000070">
    <property type="protein sequence ID" value="CAB5001844.1"/>
    <property type="molecule type" value="Genomic_DNA"/>
</dbReference>
<comment type="cofactor">
    <cofactor evidence="1">
        <name>FAD</name>
        <dbReference type="ChEBI" id="CHEBI:57692"/>
    </cofactor>
</comment>
<evidence type="ECO:0000313" key="12">
    <source>
        <dbReference type="EMBL" id="CAB4847459.1"/>
    </source>
</evidence>
<dbReference type="InterPro" id="IPR009100">
    <property type="entry name" value="AcylCoA_DH/oxidase_NM_dom_sf"/>
</dbReference>
<comment type="similarity">
    <text evidence="2">Belongs to the acyl-CoA dehydrogenase family.</text>
</comment>
<dbReference type="EMBL" id="CAEZYF010000003">
    <property type="protein sequence ID" value="CAB4711712.1"/>
    <property type="molecule type" value="Genomic_DNA"/>
</dbReference>
<dbReference type="GO" id="GO:0050660">
    <property type="term" value="F:flavin adenine dinucleotide binding"/>
    <property type="evidence" value="ECO:0007669"/>
    <property type="project" value="InterPro"/>
</dbReference>
<feature type="domain" description="Acyl-CoA dehydrogenase/oxidase C-terminal" evidence="6">
    <location>
        <begin position="240"/>
        <end position="385"/>
    </location>
</feature>
<dbReference type="Gene3D" id="2.40.110.10">
    <property type="entry name" value="Butyryl-CoA Dehydrogenase, subunit A, domain 2"/>
    <property type="match status" value="1"/>
</dbReference>
<dbReference type="InterPro" id="IPR052161">
    <property type="entry name" value="Mycobact_Acyl-CoA_DH"/>
</dbReference>
<evidence type="ECO:0000313" key="9">
    <source>
        <dbReference type="EMBL" id="CAB4362928.1"/>
    </source>
</evidence>
<evidence type="ECO:0000259" key="6">
    <source>
        <dbReference type="Pfam" id="PF00441"/>
    </source>
</evidence>
<proteinExistence type="inferred from homology"/>
<dbReference type="Gene3D" id="1.20.140.10">
    <property type="entry name" value="Butyryl-CoA Dehydrogenase, subunit A, domain 3"/>
    <property type="match status" value="1"/>
</dbReference>
<sequence>MTSSPQIADPHADLPALRVAIRTWLRDHEAELQPYRHEIVGDIPQMYTHVRPLQRMLCEAGWTRLGWPVEVGGLGGSAVMRAELMEEFAAAGYTFPDLLATIEIMGPMLVKYAPELAAQHLPAAIAGDEVWCQGFSEPEAGSDLGGLRCKAVPTDGPNGPGFVLSGQKMWSSYGSISKRCCVLARTNDNGHRGLSMLWVDLDSPGVTMVPTMCETHRDDVSELFFDDVFVPLDRLVGPEGAGWEVVMYLLQYERGAYAWKRQAEMHTHLQEVLHQADPVAAAAHTTAIGEAYLAIFALRSQAGPTLGLLDSGAALGPGISIDKLLLGVAEQTITDTARNVLWPALELDDTEAAERWRRRWSYTRITTIYGGAAEVQRDLVAERLLGLPRGK</sequence>
<evidence type="ECO:0000313" key="13">
    <source>
        <dbReference type="EMBL" id="CAB4919302.1"/>
    </source>
</evidence>
<dbReference type="EMBL" id="CAFBIY010000017">
    <property type="protein sequence ID" value="CAB4847459.1"/>
    <property type="molecule type" value="Genomic_DNA"/>
</dbReference>
<evidence type="ECO:0000259" key="7">
    <source>
        <dbReference type="Pfam" id="PF02770"/>
    </source>
</evidence>
<keyword evidence="4" id="KW-0274">FAD</keyword>
<accession>A0A6J6A3N3</accession>
<dbReference type="EMBL" id="CAFAAV010000185">
    <property type="protein sequence ID" value="CAB4830924.1"/>
    <property type="molecule type" value="Genomic_DNA"/>
</dbReference>
<evidence type="ECO:0000256" key="3">
    <source>
        <dbReference type="ARBA" id="ARBA00022630"/>
    </source>
</evidence>
<dbReference type="PANTHER" id="PTHR43292:SF3">
    <property type="entry name" value="ACYL-COA DEHYDROGENASE FADE29"/>
    <property type="match status" value="1"/>
</dbReference>
<organism evidence="9">
    <name type="scientific">freshwater metagenome</name>
    <dbReference type="NCBI Taxonomy" id="449393"/>
    <lineage>
        <taxon>unclassified sequences</taxon>
        <taxon>metagenomes</taxon>
        <taxon>ecological metagenomes</taxon>
    </lineage>
</organism>
<dbReference type="SUPFAM" id="SSF56645">
    <property type="entry name" value="Acyl-CoA dehydrogenase NM domain-like"/>
    <property type="match status" value="1"/>
</dbReference>
<dbReference type="SUPFAM" id="SSF47203">
    <property type="entry name" value="Acyl-CoA dehydrogenase C-terminal domain-like"/>
    <property type="match status" value="1"/>
</dbReference>
<dbReference type="InterPro" id="IPR037069">
    <property type="entry name" value="AcylCoA_DH/ox_N_sf"/>
</dbReference>
<dbReference type="InterPro" id="IPR036250">
    <property type="entry name" value="AcylCo_DH-like_C"/>
</dbReference>
<name>A0A6J6A3N3_9ZZZZ</name>
<feature type="domain" description="Acyl-CoA oxidase/dehydrogenase middle" evidence="7">
    <location>
        <begin position="132"/>
        <end position="228"/>
    </location>
</feature>
<dbReference type="EMBL" id="CAFBMT010000003">
    <property type="protein sequence ID" value="CAB4919302.1"/>
    <property type="molecule type" value="Genomic_DNA"/>
</dbReference>
<dbReference type="PANTHER" id="PTHR43292">
    <property type="entry name" value="ACYL-COA DEHYDROGENASE"/>
    <property type="match status" value="1"/>
</dbReference>
<evidence type="ECO:0000256" key="2">
    <source>
        <dbReference type="ARBA" id="ARBA00009347"/>
    </source>
</evidence>
<evidence type="ECO:0000313" key="14">
    <source>
        <dbReference type="EMBL" id="CAB5001844.1"/>
    </source>
</evidence>
<evidence type="ECO:0000313" key="11">
    <source>
        <dbReference type="EMBL" id="CAB4830924.1"/>
    </source>
</evidence>
<dbReference type="InterPro" id="IPR006091">
    <property type="entry name" value="Acyl-CoA_Oxase/DH_mid-dom"/>
</dbReference>
<evidence type="ECO:0000259" key="8">
    <source>
        <dbReference type="Pfam" id="PF02771"/>
    </source>
</evidence>